<evidence type="ECO:0000256" key="4">
    <source>
        <dbReference type="ARBA" id="ARBA00023242"/>
    </source>
</evidence>
<comment type="similarity">
    <text evidence="2">Belongs to the RRM RBM34 family.</text>
</comment>
<evidence type="ECO:0000313" key="8">
    <source>
        <dbReference type="EMBL" id="CAC5374096.1"/>
    </source>
</evidence>
<feature type="region of interest" description="Disordered" evidence="6">
    <location>
        <begin position="322"/>
        <end position="411"/>
    </location>
</feature>
<dbReference type="CDD" id="cd12395">
    <property type="entry name" value="RRM2_RBM34"/>
    <property type="match status" value="1"/>
</dbReference>
<dbReference type="InterPro" id="IPR034221">
    <property type="entry name" value="RBM34_RRM2"/>
</dbReference>
<dbReference type="Gene3D" id="3.30.70.330">
    <property type="match status" value="2"/>
</dbReference>
<organism evidence="8 9">
    <name type="scientific">Mytilus coruscus</name>
    <name type="common">Sea mussel</name>
    <dbReference type="NCBI Taxonomy" id="42192"/>
    <lineage>
        <taxon>Eukaryota</taxon>
        <taxon>Metazoa</taxon>
        <taxon>Spiralia</taxon>
        <taxon>Lophotrochozoa</taxon>
        <taxon>Mollusca</taxon>
        <taxon>Bivalvia</taxon>
        <taxon>Autobranchia</taxon>
        <taxon>Pteriomorphia</taxon>
        <taxon>Mytilida</taxon>
        <taxon>Mytiloidea</taxon>
        <taxon>Mytilidae</taxon>
        <taxon>Mytilinae</taxon>
        <taxon>Mytilus</taxon>
    </lineage>
</organism>
<dbReference type="GO" id="GO:0005730">
    <property type="term" value="C:nucleolus"/>
    <property type="evidence" value="ECO:0007669"/>
    <property type="project" value="UniProtKB-SubCell"/>
</dbReference>
<dbReference type="PROSITE" id="PS50102">
    <property type="entry name" value="RRM"/>
    <property type="match status" value="2"/>
</dbReference>
<name>A0A6J8AVG3_MYTCO</name>
<feature type="domain" description="RRM" evidence="7">
    <location>
        <begin position="138"/>
        <end position="232"/>
    </location>
</feature>
<feature type="compositionally biased region" description="Basic residues" evidence="6">
    <location>
        <begin position="368"/>
        <end position="380"/>
    </location>
</feature>
<evidence type="ECO:0000256" key="5">
    <source>
        <dbReference type="PROSITE-ProRule" id="PRU00176"/>
    </source>
</evidence>
<evidence type="ECO:0000259" key="7">
    <source>
        <dbReference type="PROSITE" id="PS50102"/>
    </source>
</evidence>
<sequence>MSEEYKVGSLSDVIQKSSKAKKRKSSEGEIAKLASLFAAPAKKIEPEPISNVSTKNTKLETVNVTKNKEKKIHKKRKTGLDISIPTQKQEGFDPPPGIVHESLLKDTTDRTGEGQSEGTNLVGRKPRHKRRDRTKDSRTVFVGNLPLSFDKKQLMKIFRSCGKIESVRFRCPPPADLKLPKRAIAITKTFHKDRHNIISYVCFEDEESARRALLLNGQDIDGYHIRVDISNNAKRHDDANTVFIGNMTYDITENEVWNHFEDCGEIENVRIIRDNKTGTGKGIGYIQFKENDGVMFALKFHESQLKGRQLRVMRCDVKAAQKQKEKMIISKERKAYKSGPKPSRDNKKLSFRSTNKKTDPFQHLSDRKNKHVKKSNKQNHFRFDEKTKGQPKGKKTFNTKDKKTKGKKMNK</sequence>
<feature type="region of interest" description="Disordered" evidence="6">
    <location>
        <begin position="107"/>
        <end position="136"/>
    </location>
</feature>
<dbReference type="InterPro" id="IPR012677">
    <property type="entry name" value="Nucleotide-bd_a/b_plait_sf"/>
</dbReference>
<evidence type="ECO:0000256" key="3">
    <source>
        <dbReference type="ARBA" id="ARBA00022884"/>
    </source>
</evidence>
<accession>A0A6J8AVG3</accession>
<evidence type="ECO:0000256" key="2">
    <source>
        <dbReference type="ARBA" id="ARBA00007077"/>
    </source>
</evidence>
<dbReference type="PANTHER" id="PTHR23236">
    <property type="entry name" value="EUKARYOTIC TRANSLATION INITIATION FACTOR 4B/4H"/>
    <property type="match status" value="1"/>
</dbReference>
<protein>
    <submittedName>
        <fullName evidence="8">NOP12</fullName>
    </submittedName>
</protein>
<dbReference type="SUPFAM" id="SSF54928">
    <property type="entry name" value="RNA-binding domain, RBD"/>
    <property type="match status" value="2"/>
</dbReference>
<dbReference type="InterPro" id="IPR000504">
    <property type="entry name" value="RRM_dom"/>
</dbReference>
<evidence type="ECO:0000256" key="6">
    <source>
        <dbReference type="SAM" id="MobiDB-lite"/>
    </source>
</evidence>
<dbReference type="Pfam" id="PF00076">
    <property type="entry name" value="RRM_1"/>
    <property type="match status" value="2"/>
</dbReference>
<dbReference type="PANTHER" id="PTHR23236:SF25">
    <property type="entry name" value="RNA-BINDING PROTEIN 34"/>
    <property type="match status" value="1"/>
</dbReference>
<dbReference type="GO" id="GO:0019843">
    <property type="term" value="F:rRNA binding"/>
    <property type="evidence" value="ECO:0007669"/>
    <property type="project" value="TreeGrafter"/>
</dbReference>
<dbReference type="InterPro" id="IPR035979">
    <property type="entry name" value="RBD_domain_sf"/>
</dbReference>
<evidence type="ECO:0000313" key="9">
    <source>
        <dbReference type="Proteomes" id="UP000507470"/>
    </source>
</evidence>
<reference evidence="8 9" key="1">
    <citation type="submission" date="2020-06" db="EMBL/GenBank/DDBJ databases">
        <authorList>
            <person name="Li R."/>
            <person name="Bekaert M."/>
        </authorList>
    </citation>
    <scope>NUCLEOTIDE SEQUENCE [LARGE SCALE GENOMIC DNA]</scope>
    <source>
        <strain evidence="9">wild</strain>
    </source>
</reference>
<dbReference type="AlphaFoldDB" id="A0A6J8AVG3"/>
<dbReference type="GO" id="GO:0000463">
    <property type="term" value="P:maturation of LSU-rRNA from tricistronic rRNA transcript (SSU-rRNA, 5.8S rRNA, LSU-rRNA)"/>
    <property type="evidence" value="ECO:0007669"/>
    <property type="project" value="TreeGrafter"/>
</dbReference>
<dbReference type="EMBL" id="CACVKT020001980">
    <property type="protein sequence ID" value="CAC5374096.1"/>
    <property type="molecule type" value="Genomic_DNA"/>
</dbReference>
<keyword evidence="9" id="KW-1185">Reference proteome</keyword>
<feature type="region of interest" description="Disordered" evidence="6">
    <location>
        <begin position="1"/>
        <end position="28"/>
    </location>
</feature>
<gene>
    <name evidence="8" type="ORF">MCOR_11620</name>
</gene>
<feature type="compositionally biased region" description="Basic and acidic residues" evidence="6">
    <location>
        <begin position="322"/>
        <end position="335"/>
    </location>
</feature>
<feature type="compositionally biased region" description="Basic residues" evidence="6">
    <location>
        <begin position="389"/>
        <end position="411"/>
    </location>
</feature>
<comment type="subcellular location">
    <subcellularLocation>
        <location evidence="1">Nucleus</location>
        <location evidence="1">Nucleolus</location>
    </subcellularLocation>
</comment>
<keyword evidence="3 5" id="KW-0694">RNA-binding</keyword>
<proteinExistence type="inferred from homology"/>
<keyword evidence="4" id="KW-0539">Nucleus</keyword>
<feature type="domain" description="RRM" evidence="7">
    <location>
        <begin position="240"/>
        <end position="317"/>
    </location>
</feature>
<evidence type="ECO:0000256" key="1">
    <source>
        <dbReference type="ARBA" id="ARBA00004604"/>
    </source>
</evidence>
<dbReference type="OrthoDB" id="442677at2759"/>
<dbReference type="SMART" id="SM00360">
    <property type="entry name" value="RRM"/>
    <property type="match status" value="2"/>
</dbReference>
<feature type="compositionally biased region" description="Basic and acidic residues" evidence="6">
    <location>
        <begin position="356"/>
        <end position="367"/>
    </location>
</feature>
<dbReference type="CDD" id="cd12394">
    <property type="entry name" value="RRM1_RBM34"/>
    <property type="match status" value="1"/>
</dbReference>
<dbReference type="Proteomes" id="UP000507470">
    <property type="component" value="Unassembled WGS sequence"/>
</dbReference>